<evidence type="ECO:0000313" key="4">
    <source>
        <dbReference type="Proteomes" id="UP000256774"/>
    </source>
</evidence>
<protein>
    <recommendedName>
        <fullName evidence="5">Porin</fullName>
    </recommendedName>
</protein>
<evidence type="ECO:0000256" key="1">
    <source>
        <dbReference type="SAM" id="Coils"/>
    </source>
</evidence>
<dbReference type="InterPro" id="IPR045748">
    <property type="entry name" value="DcaP"/>
</dbReference>
<feature type="signal peptide" evidence="2">
    <location>
        <begin position="1"/>
        <end position="24"/>
    </location>
</feature>
<dbReference type="EMBL" id="QUNR01000001">
    <property type="protein sequence ID" value="REH40454.1"/>
    <property type="molecule type" value="Genomic_DNA"/>
</dbReference>
<comment type="caution">
    <text evidence="3">The sequence shown here is derived from an EMBL/GenBank/DDBJ whole genome shotgun (WGS) entry which is preliminary data.</text>
</comment>
<dbReference type="AlphaFoldDB" id="A0A3E0H9X8"/>
<reference evidence="3 4" key="1">
    <citation type="submission" date="2018-08" db="EMBL/GenBank/DDBJ databases">
        <title>Genomic Encyclopedia of Type Strains, Phase IV (KMG-IV): sequencing the most valuable type-strain genomes for metagenomic binning, comparative biology and taxonomic classification.</title>
        <authorList>
            <person name="Goeker M."/>
        </authorList>
    </citation>
    <scope>NUCLEOTIDE SEQUENCE [LARGE SCALE GENOMIC DNA]</scope>
    <source>
        <strain evidence="3 4">DSM 26022</strain>
    </source>
</reference>
<evidence type="ECO:0000256" key="2">
    <source>
        <dbReference type="SAM" id="SignalP"/>
    </source>
</evidence>
<name>A0A3E0H9X8_9GAMM</name>
<keyword evidence="2" id="KW-0732">Signal</keyword>
<dbReference type="Proteomes" id="UP000256774">
    <property type="component" value="Unassembled WGS sequence"/>
</dbReference>
<feature type="chain" id="PRO_5017581605" description="Porin" evidence="2">
    <location>
        <begin position="25"/>
        <end position="433"/>
    </location>
</feature>
<keyword evidence="4" id="KW-1185">Reference proteome</keyword>
<sequence length="433" mass="46162">MKRLTKLALLTPLAAALLPGVAFADASSEISALRDRLEQLEAQVAQQKSAAPAAVAKPGSASSLQIGNTSFSFGGYIRIDALYSSYSDGEQANVVARDIHLPSQTPVFNTTAGATNAANVTGKRSSVLDAHAKTTRFNVKTSTDAGNGQKIGGFIEFDFLTGGSGTEVATNRYEPTLRHAFITYDKWLIGQTWTTFQDLGAFPDTVEFVGATDGTVFGRQPQVRYTNGSFQVALENPQSFLGAAGPATNNDSSLPDVVARYTHKADFGHVSVAALGRQLKDKNAASGADTAFGGGISVSGKVKLSSHDDIRFMATHGTGIGRYVALGLIGDAKLDANGEIETNDVTAAYVTYHHMWNDKWRSNLQVSGLTADYENGLESPTDTESNVSGLVNVIYTVAPKFDIGFEYLRSERKLNNGDKGSLDRVQGMAKYSF</sequence>
<dbReference type="SUPFAM" id="SSF56935">
    <property type="entry name" value="Porins"/>
    <property type="match status" value="1"/>
</dbReference>
<gene>
    <name evidence="3" type="ORF">DFR26_0655</name>
</gene>
<proteinExistence type="predicted"/>
<dbReference type="Pfam" id="PF19577">
    <property type="entry name" value="DcaP"/>
    <property type="match status" value="1"/>
</dbReference>
<dbReference type="RefSeq" id="WP_220375690.1">
    <property type="nucleotide sequence ID" value="NZ_QUNR01000001.1"/>
</dbReference>
<organism evidence="3 4">
    <name type="scientific">Paraperlucidibaca baekdonensis</name>
    <dbReference type="NCBI Taxonomy" id="748120"/>
    <lineage>
        <taxon>Bacteria</taxon>
        <taxon>Pseudomonadati</taxon>
        <taxon>Pseudomonadota</taxon>
        <taxon>Gammaproteobacteria</taxon>
        <taxon>Moraxellales</taxon>
        <taxon>Moraxellaceae</taxon>
        <taxon>Paraperlucidibaca</taxon>
    </lineage>
</organism>
<evidence type="ECO:0008006" key="5">
    <source>
        <dbReference type="Google" id="ProtNLM"/>
    </source>
</evidence>
<feature type="coiled-coil region" evidence="1">
    <location>
        <begin position="23"/>
        <end position="50"/>
    </location>
</feature>
<accession>A0A3E0H9X8</accession>
<keyword evidence="1" id="KW-0175">Coiled coil</keyword>
<evidence type="ECO:0000313" key="3">
    <source>
        <dbReference type="EMBL" id="REH40454.1"/>
    </source>
</evidence>